<dbReference type="PROSITE" id="PS50213">
    <property type="entry name" value="FAS1"/>
    <property type="match status" value="1"/>
</dbReference>
<accession>A0ABD3REA5</accession>
<sequence>MKKVIEADEGFTIFAPNEAAFDALGEKKRLQLGDIRNAEVSEKIASYDVVFEPVTADQLYNSSGIVTEGGVVLAERTVSGGFFGVGGKEDGGVTLNGAKVVKSLEFADATKTGIVHEVDGFISPSILWRYADQRE</sequence>
<feature type="domain" description="FAS1" evidence="1">
    <location>
        <begin position="1"/>
        <end position="122"/>
    </location>
</feature>
<evidence type="ECO:0000313" key="2">
    <source>
        <dbReference type="EMBL" id="KAL3810682.1"/>
    </source>
</evidence>
<evidence type="ECO:0000259" key="1">
    <source>
        <dbReference type="PROSITE" id="PS50213"/>
    </source>
</evidence>
<proteinExistence type="predicted"/>
<dbReference type="Pfam" id="PF02469">
    <property type="entry name" value="Fasciclin"/>
    <property type="match status" value="1"/>
</dbReference>
<dbReference type="InterPro" id="IPR036378">
    <property type="entry name" value="FAS1_dom_sf"/>
</dbReference>
<reference evidence="2 3" key="1">
    <citation type="submission" date="2024-10" db="EMBL/GenBank/DDBJ databases">
        <title>Updated reference genomes for cyclostephanoid diatoms.</title>
        <authorList>
            <person name="Roberts W.R."/>
            <person name="Alverson A.J."/>
        </authorList>
    </citation>
    <scope>NUCLEOTIDE SEQUENCE [LARGE SCALE GENOMIC DNA]</scope>
    <source>
        <strain evidence="2 3">AJA228-03</strain>
    </source>
</reference>
<dbReference type="AlphaFoldDB" id="A0ABD3REA5"/>
<gene>
    <name evidence="2" type="ORF">ACHAXA_003286</name>
</gene>
<dbReference type="Gene3D" id="2.30.180.10">
    <property type="entry name" value="FAS1 domain"/>
    <property type="match status" value="1"/>
</dbReference>
<dbReference type="SUPFAM" id="SSF82153">
    <property type="entry name" value="FAS1 domain"/>
    <property type="match status" value="1"/>
</dbReference>
<evidence type="ECO:0000313" key="3">
    <source>
        <dbReference type="Proteomes" id="UP001530377"/>
    </source>
</evidence>
<comment type="caution">
    <text evidence="2">The sequence shown here is derived from an EMBL/GenBank/DDBJ whole genome shotgun (WGS) entry which is preliminary data.</text>
</comment>
<organism evidence="2 3">
    <name type="scientific">Cyclostephanos tholiformis</name>
    <dbReference type="NCBI Taxonomy" id="382380"/>
    <lineage>
        <taxon>Eukaryota</taxon>
        <taxon>Sar</taxon>
        <taxon>Stramenopiles</taxon>
        <taxon>Ochrophyta</taxon>
        <taxon>Bacillariophyta</taxon>
        <taxon>Coscinodiscophyceae</taxon>
        <taxon>Thalassiosirophycidae</taxon>
        <taxon>Stephanodiscales</taxon>
        <taxon>Stephanodiscaceae</taxon>
        <taxon>Cyclostephanos</taxon>
    </lineage>
</organism>
<name>A0ABD3REA5_9STRA</name>
<protein>
    <recommendedName>
        <fullName evidence="1">FAS1 domain-containing protein</fullName>
    </recommendedName>
</protein>
<dbReference type="EMBL" id="JALLPB020000312">
    <property type="protein sequence ID" value="KAL3810682.1"/>
    <property type="molecule type" value="Genomic_DNA"/>
</dbReference>
<keyword evidence="3" id="KW-1185">Reference proteome</keyword>
<dbReference type="InterPro" id="IPR000782">
    <property type="entry name" value="FAS1_domain"/>
</dbReference>
<dbReference type="Proteomes" id="UP001530377">
    <property type="component" value="Unassembled WGS sequence"/>
</dbReference>
<dbReference type="SMART" id="SM00554">
    <property type="entry name" value="FAS1"/>
    <property type="match status" value="1"/>
</dbReference>